<evidence type="ECO:0000259" key="2">
    <source>
        <dbReference type="Pfam" id="PF18701"/>
    </source>
</evidence>
<keyword evidence="4" id="KW-1185">Reference proteome</keyword>
<dbReference type="InterPro" id="IPR040676">
    <property type="entry name" value="DUF5641"/>
</dbReference>
<dbReference type="InterPro" id="IPR000477">
    <property type="entry name" value="RT_dom"/>
</dbReference>
<dbReference type="AlphaFoldDB" id="A0AA47PBB6"/>
<protein>
    <recommendedName>
        <fullName evidence="5">DUF5641 domain-containing protein</fullName>
    </recommendedName>
</protein>
<evidence type="ECO:0000259" key="1">
    <source>
        <dbReference type="Pfam" id="PF00078"/>
    </source>
</evidence>
<evidence type="ECO:0008006" key="5">
    <source>
        <dbReference type="Google" id="ProtNLM"/>
    </source>
</evidence>
<gene>
    <name evidence="3" type="ORF">N1851_003767</name>
</gene>
<organism evidence="3 4">
    <name type="scientific">Merluccius polli</name>
    <name type="common">Benguela hake</name>
    <name type="synonym">Merluccius cadenati</name>
    <dbReference type="NCBI Taxonomy" id="89951"/>
    <lineage>
        <taxon>Eukaryota</taxon>
        <taxon>Metazoa</taxon>
        <taxon>Chordata</taxon>
        <taxon>Craniata</taxon>
        <taxon>Vertebrata</taxon>
        <taxon>Euteleostomi</taxon>
        <taxon>Actinopterygii</taxon>
        <taxon>Neopterygii</taxon>
        <taxon>Teleostei</taxon>
        <taxon>Neoteleostei</taxon>
        <taxon>Acanthomorphata</taxon>
        <taxon>Zeiogadaria</taxon>
        <taxon>Gadariae</taxon>
        <taxon>Gadiformes</taxon>
        <taxon>Gadoidei</taxon>
        <taxon>Merlucciidae</taxon>
        <taxon>Merluccius</taxon>
    </lineage>
</organism>
<dbReference type="InterPro" id="IPR043502">
    <property type="entry name" value="DNA/RNA_pol_sf"/>
</dbReference>
<feature type="domain" description="Reverse transcriptase" evidence="1">
    <location>
        <begin position="154"/>
        <end position="279"/>
    </location>
</feature>
<dbReference type="Pfam" id="PF05380">
    <property type="entry name" value="Peptidase_A17"/>
    <property type="match status" value="2"/>
</dbReference>
<comment type="caution">
    <text evidence="3">The sequence shown here is derived from an EMBL/GenBank/DDBJ whole genome shotgun (WGS) entry which is preliminary data.</text>
</comment>
<sequence>MDFPENSHDEQPGLSREDSKFLELARETVSLSDGHYSIALPLKEREIRMPDNRAIAEQRALGLRRRFARDTDFHRDYTAFMNNLIARGYAQRVPTTVLERDDGKVWYIPHHGVYHPTKGKIRVVFDCAASFQGVSLNAQLLSGPDITNALIGVLTRFRKESVVIMSDIEAMFHQVRVSEEDTDLLRFLWWPSGDLSQSMEAYRMVIHLFGATSSPSCANYALWKCAEDNKAHFSQQVIDTILHSFYVDDCLASVASEGEAISLYTDLGSICAKGGFRLTKWISNSRSVLAVIPEEERAKEVKYLDLDCDNLPVERALGVRWCVQSDLFKFCISIPDRPLTRRGILSTVSSFYDPLGFLAPVVFSAKGILQDLCQRGIGWDNAIPPAVAEEWKGWVEDDASEKGYGAVTYLLLHNSQLQTHTSFIMGKSRVAPLKPVTIPRMERLHGAVGQQQMADLPESRVTPDKPPFSFVAVDYFGPFEVEYGRSLLQQREKWSRIKHNFMPGDIVLIVDDSAPRGSWIIGRVTVAVPDRKGLVRQAWIKTPTNHVCRPVTKLCLLQEASDP</sequence>
<dbReference type="SUPFAM" id="SSF56672">
    <property type="entry name" value="DNA/RNA polymerases"/>
    <property type="match status" value="1"/>
</dbReference>
<proteinExistence type="predicted"/>
<evidence type="ECO:0000313" key="3">
    <source>
        <dbReference type="EMBL" id="KAK0154143.1"/>
    </source>
</evidence>
<dbReference type="InterPro" id="IPR008042">
    <property type="entry name" value="Retrotrans_Pao"/>
</dbReference>
<name>A0AA47PBB6_MERPO</name>
<evidence type="ECO:0000313" key="4">
    <source>
        <dbReference type="Proteomes" id="UP001174136"/>
    </source>
</evidence>
<dbReference type="Pfam" id="PF00078">
    <property type="entry name" value="RVT_1"/>
    <property type="match status" value="1"/>
</dbReference>
<dbReference type="Pfam" id="PF18701">
    <property type="entry name" value="DUF5641"/>
    <property type="match status" value="1"/>
</dbReference>
<dbReference type="PANTHER" id="PTHR47331:SF3">
    <property type="match status" value="1"/>
</dbReference>
<dbReference type="CDD" id="cd01644">
    <property type="entry name" value="RT_pepA17"/>
    <property type="match status" value="1"/>
</dbReference>
<dbReference type="PANTHER" id="PTHR47331">
    <property type="entry name" value="PHD-TYPE DOMAIN-CONTAINING PROTEIN"/>
    <property type="match status" value="1"/>
</dbReference>
<reference evidence="3" key="1">
    <citation type="journal article" date="2023" name="Front. Mar. Sci.">
        <title>A new Merluccius polli reference genome to investigate the effects of global change in West African waters.</title>
        <authorList>
            <person name="Mateo J.L."/>
            <person name="Blanco-Fernandez C."/>
            <person name="Garcia-Vazquez E."/>
            <person name="Machado-Schiaffino G."/>
        </authorList>
    </citation>
    <scope>NUCLEOTIDE SEQUENCE</scope>
    <source>
        <strain evidence="3">C29</strain>
        <tissue evidence="3">Fin</tissue>
    </source>
</reference>
<accession>A0AA47PBB6</accession>
<feature type="domain" description="DUF5641" evidence="2">
    <location>
        <begin position="487"/>
        <end position="557"/>
    </location>
</feature>
<dbReference type="Proteomes" id="UP001174136">
    <property type="component" value="Unassembled WGS sequence"/>
</dbReference>
<dbReference type="EMBL" id="JAOPHQ010000581">
    <property type="protein sequence ID" value="KAK0154143.1"/>
    <property type="molecule type" value="Genomic_DNA"/>
</dbReference>